<protein>
    <submittedName>
        <fullName evidence="1">Uncharacterized protein</fullName>
    </submittedName>
</protein>
<name>A0A069CX75_WEIOS</name>
<proteinExistence type="predicted"/>
<evidence type="ECO:0000313" key="2">
    <source>
        <dbReference type="Proteomes" id="UP000030643"/>
    </source>
</evidence>
<dbReference type="AlphaFoldDB" id="A0A069CX75"/>
<dbReference type="EMBL" id="DF820513">
    <property type="protein sequence ID" value="GAK32079.1"/>
    <property type="molecule type" value="Genomic_DNA"/>
</dbReference>
<dbReference type="Proteomes" id="UP000030643">
    <property type="component" value="Unassembled WGS sequence"/>
</dbReference>
<keyword evidence="2" id="KW-1185">Reference proteome</keyword>
<sequence>MPVLLPFGPSKRKSTVCPAVIDVVVPGISMSVAKCPFARVA</sequence>
<evidence type="ECO:0000313" key="1">
    <source>
        <dbReference type="EMBL" id="GAK32079.1"/>
    </source>
</evidence>
<reference evidence="2" key="1">
    <citation type="journal article" date="2014" name="Genome Announc.">
        <title>Draft genome sequence of Weissella oryzae SG25T, isolated from fermented rice grains.</title>
        <authorList>
            <person name="Tanizawa Y."/>
            <person name="Fujisawa T."/>
            <person name="Mochizuki T."/>
            <person name="Kaminuma E."/>
            <person name="Suzuki Y."/>
            <person name="Nakamura Y."/>
            <person name="Tohno M."/>
        </authorList>
    </citation>
    <scope>NUCLEOTIDE SEQUENCE [LARGE SCALE GENOMIC DNA]</scope>
    <source>
        <strain evidence="2">DSM 25784 / JCM 18191 / LMG 30913 / SG25</strain>
    </source>
</reference>
<accession>A0A069CX75</accession>
<organism evidence="1 2">
    <name type="scientific">Weissella oryzae (strain DSM 25784 / JCM 18191 / LMG 30913 / SG25)</name>
    <dbReference type="NCBI Taxonomy" id="1329250"/>
    <lineage>
        <taxon>Bacteria</taxon>
        <taxon>Bacillati</taxon>
        <taxon>Bacillota</taxon>
        <taxon>Bacilli</taxon>
        <taxon>Lactobacillales</taxon>
        <taxon>Lactobacillaceae</taxon>
        <taxon>Weissella</taxon>
    </lineage>
</organism>
<gene>
    <name evidence="1" type="ORF">WOSG25_300020</name>
</gene>